<dbReference type="Gene3D" id="1.10.10.60">
    <property type="entry name" value="Homeodomain-like"/>
    <property type="match status" value="1"/>
</dbReference>
<dbReference type="InterPro" id="IPR009057">
    <property type="entry name" value="Homeodomain-like_sf"/>
</dbReference>
<proteinExistence type="predicted"/>
<comment type="caution">
    <text evidence="3">The sequence shown here is derived from an EMBL/GenBank/DDBJ whole genome shotgun (WGS) entry which is preliminary data.</text>
</comment>
<evidence type="ECO:0000259" key="2">
    <source>
        <dbReference type="PROSITE" id="PS51702"/>
    </source>
</evidence>
<dbReference type="AlphaFoldDB" id="A0A7Y0S9T3"/>
<dbReference type="Pfam" id="PF02316">
    <property type="entry name" value="HTH_Tnp_Mu_1"/>
    <property type="match status" value="1"/>
</dbReference>
<dbReference type="SUPFAM" id="SSF46689">
    <property type="entry name" value="Homeodomain-like"/>
    <property type="match status" value="1"/>
</dbReference>
<dbReference type="Gene3D" id="1.10.10.10">
    <property type="entry name" value="Winged helix-like DNA-binding domain superfamily/Winged helix DNA-binding domain"/>
    <property type="match status" value="1"/>
</dbReference>
<feature type="non-terminal residue" evidence="3">
    <location>
        <position position="1"/>
    </location>
</feature>
<dbReference type="Proteomes" id="UP000555836">
    <property type="component" value="Unassembled WGS sequence"/>
</dbReference>
<evidence type="ECO:0000313" key="3">
    <source>
        <dbReference type="EMBL" id="NMU29002.1"/>
    </source>
</evidence>
<reference evidence="3 4" key="1">
    <citation type="submission" date="2020-04" db="EMBL/GenBank/DDBJ databases">
        <title>Whole-genome sequencing of Vibrio spp. from China reveals different genetic environments of blaCTX-M-14 among diverse lineages.</title>
        <authorList>
            <person name="Zheng Z."/>
            <person name="Ye L."/>
            <person name="Chen S."/>
        </authorList>
    </citation>
    <scope>NUCLEOTIDE SEQUENCE [LARGE SCALE GENOMIC DNA]</scope>
    <source>
        <strain evidence="3 4">Vb0574</strain>
    </source>
</reference>
<protein>
    <submittedName>
        <fullName evidence="3">Transposase</fullName>
    </submittedName>
</protein>
<dbReference type="EMBL" id="JABCLD010002088">
    <property type="protein sequence ID" value="NMU29002.1"/>
    <property type="molecule type" value="Genomic_DNA"/>
</dbReference>
<dbReference type="GO" id="GO:0003677">
    <property type="term" value="F:DNA binding"/>
    <property type="evidence" value="ECO:0007669"/>
    <property type="project" value="InterPro"/>
</dbReference>
<accession>A0A7Y0S9T3</accession>
<evidence type="ECO:0000313" key="4">
    <source>
        <dbReference type="Proteomes" id="UP000555836"/>
    </source>
</evidence>
<feature type="region of interest" description="Disordered" evidence="1">
    <location>
        <begin position="1"/>
        <end position="29"/>
    </location>
</feature>
<gene>
    <name evidence="3" type="ORF">HKB21_25660</name>
</gene>
<dbReference type="PROSITE" id="PS51702">
    <property type="entry name" value="HTH_MU"/>
    <property type="match status" value="1"/>
</dbReference>
<sequence length="113" mass="12765">KKWFNAKELAGQAGMPKSPSAVSRKAKGDKWNRRKIEGVKGVAFEYHIDSLTEVTRTALILQTGKVEIQGRMFDVPKPKTDAELNYSREALWAGWDKATGKQREKAQTRLAYV</sequence>
<dbReference type="SUPFAM" id="SSF46955">
    <property type="entry name" value="Putative DNA-binding domain"/>
    <property type="match status" value="1"/>
</dbReference>
<name>A0A7Y0S9T3_VIBPH</name>
<feature type="domain" description="HTH Mu-type" evidence="2">
    <location>
        <begin position="1"/>
        <end position="67"/>
    </location>
</feature>
<feature type="non-terminal residue" evidence="3">
    <location>
        <position position="113"/>
    </location>
</feature>
<dbReference type="InterPro" id="IPR036388">
    <property type="entry name" value="WH-like_DNA-bd_sf"/>
</dbReference>
<dbReference type="InterPro" id="IPR009061">
    <property type="entry name" value="DNA-bd_dom_put_sf"/>
</dbReference>
<evidence type="ECO:0000256" key="1">
    <source>
        <dbReference type="SAM" id="MobiDB-lite"/>
    </source>
</evidence>
<organism evidence="3 4">
    <name type="scientific">Vibrio parahaemolyticus</name>
    <dbReference type="NCBI Taxonomy" id="670"/>
    <lineage>
        <taxon>Bacteria</taxon>
        <taxon>Pseudomonadati</taxon>
        <taxon>Pseudomonadota</taxon>
        <taxon>Gammaproteobacteria</taxon>
        <taxon>Vibrionales</taxon>
        <taxon>Vibrionaceae</taxon>
        <taxon>Vibrio</taxon>
    </lineage>
</organism>
<dbReference type="InterPro" id="IPR003314">
    <property type="entry name" value="Mu-type_HTH"/>
</dbReference>